<proteinExistence type="inferred from homology"/>
<evidence type="ECO:0000256" key="7">
    <source>
        <dbReference type="ARBA" id="ARBA00035369"/>
    </source>
</evidence>
<dbReference type="AlphaFoldDB" id="A0A8J2NKX7"/>
<dbReference type="SMART" id="SM00916">
    <property type="entry name" value="L51_S25_CI-B8"/>
    <property type="match status" value="1"/>
</dbReference>
<evidence type="ECO:0000256" key="6">
    <source>
        <dbReference type="ARBA" id="ARBA00035139"/>
    </source>
</evidence>
<evidence type="ECO:0000313" key="9">
    <source>
        <dbReference type="EMBL" id="CAG7716851.1"/>
    </source>
</evidence>
<dbReference type="InterPro" id="IPR040049">
    <property type="entry name" value="Ribosomal_mS25/mL61"/>
</dbReference>
<keyword evidence="3" id="KW-0689">Ribosomal protein</keyword>
<dbReference type="PANTHER" id="PTHR13274">
    <property type="entry name" value="MITOCHONDRIAL RIBOSOMAL PROTEIN S25"/>
    <property type="match status" value="1"/>
</dbReference>
<evidence type="ECO:0000256" key="4">
    <source>
        <dbReference type="ARBA" id="ARBA00023128"/>
    </source>
</evidence>
<dbReference type="GO" id="GO:0003735">
    <property type="term" value="F:structural constituent of ribosome"/>
    <property type="evidence" value="ECO:0007669"/>
    <property type="project" value="InterPro"/>
</dbReference>
<evidence type="ECO:0000256" key="1">
    <source>
        <dbReference type="ARBA" id="ARBA00004173"/>
    </source>
</evidence>
<dbReference type="GO" id="GO:0005840">
    <property type="term" value="C:ribosome"/>
    <property type="evidence" value="ECO:0007669"/>
    <property type="project" value="UniProtKB-KW"/>
</dbReference>
<keyword evidence="5" id="KW-0687">Ribonucleoprotein</keyword>
<dbReference type="GO" id="GO:1990904">
    <property type="term" value="C:ribonucleoprotein complex"/>
    <property type="evidence" value="ECO:0007669"/>
    <property type="project" value="UniProtKB-KW"/>
</dbReference>
<evidence type="ECO:0000256" key="2">
    <source>
        <dbReference type="ARBA" id="ARBA00008046"/>
    </source>
</evidence>
<dbReference type="PANTHER" id="PTHR13274:SF2">
    <property type="entry name" value="SMALL RIBOSOMAL SUBUNIT PROTEIN MS25"/>
    <property type="match status" value="1"/>
</dbReference>
<comment type="similarity">
    <text evidence="2">Belongs to the mitochondrion-specific ribosomal protein mS25 family.</text>
</comment>
<evidence type="ECO:0000313" key="10">
    <source>
        <dbReference type="Proteomes" id="UP000708208"/>
    </source>
</evidence>
<dbReference type="Proteomes" id="UP000708208">
    <property type="component" value="Unassembled WGS sequence"/>
</dbReference>
<dbReference type="Pfam" id="PF05047">
    <property type="entry name" value="L51_S25_CI-B8"/>
    <property type="match status" value="1"/>
</dbReference>
<evidence type="ECO:0000256" key="5">
    <source>
        <dbReference type="ARBA" id="ARBA00023274"/>
    </source>
</evidence>
<protein>
    <recommendedName>
        <fullName evidence="6">Small ribosomal subunit protein mS25</fullName>
    </recommendedName>
    <alternativeName>
        <fullName evidence="7">28S ribosomal protein S25, mitochondrial</fullName>
    </alternativeName>
</protein>
<comment type="caution">
    <text evidence="9">The sequence shown here is derived from an EMBL/GenBank/DDBJ whole genome shotgun (WGS) entry which is preliminary data.</text>
</comment>
<accession>A0A8J2NKX7</accession>
<dbReference type="GO" id="GO:0005739">
    <property type="term" value="C:mitochondrion"/>
    <property type="evidence" value="ECO:0007669"/>
    <property type="project" value="UniProtKB-SubCell"/>
</dbReference>
<dbReference type="OrthoDB" id="5919182at2759"/>
<organism evidence="9 10">
    <name type="scientific">Allacma fusca</name>
    <dbReference type="NCBI Taxonomy" id="39272"/>
    <lineage>
        <taxon>Eukaryota</taxon>
        <taxon>Metazoa</taxon>
        <taxon>Ecdysozoa</taxon>
        <taxon>Arthropoda</taxon>
        <taxon>Hexapoda</taxon>
        <taxon>Collembola</taxon>
        <taxon>Symphypleona</taxon>
        <taxon>Sminthuridae</taxon>
        <taxon>Allacma</taxon>
    </lineage>
</organism>
<dbReference type="EMBL" id="CAJVCH010041713">
    <property type="protein sequence ID" value="CAG7716851.1"/>
    <property type="molecule type" value="Genomic_DNA"/>
</dbReference>
<reference evidence="9" key="1">
    <citation type="submission" date="2021-06" db="EMBL/GenBank/DDBJ databases">
        <authorList>
            <person name="Hodson N. C."/>
            <person name="Mongue J. A."/>
            <person name="Jaron S. K."/>
        </authorList>
    </citation>
    <scope>NUCLEOTIDE SEQUENCE</scope>
</reference>
<comment type="subcellular location">
    <subcellularLocation>
        <location evidence="1">Mitochondrion</location>
    </subcellularLocation>
</comment>
<keyword evidence="10" id="KW-1185">Reference proteome</keyword>
<dbReference type="InterPro" id="IPR007741">
    <property type="entry name" value="Ribosomal_mL43/mS25/NADH_DH"/>
</dbReference>
<evidence type="ECO:0000256" key="3">
    <source>
        <dbReference type="ARBA" id="ARBA00022980"/>
    </source>
</evidence>
<feature type="domain" description="Ribosomal protein/NADH dehydrogenase" evidence="8">
    <location>
        <begin position="37"/>
        <end position="110"/>
    </location>
</feature>
<keyword evidence="4" id="KW-0496">Mitochondrion</keyword>
<sequence length="175" mass="20066">MPFMKGPAPVRRTLQYLNSSRLYLKPWVRVLSLNYNIKGENHAGAKSFAFWHLAQIQYKNPEVQVITFKNLTPTPFIRAFLNNGKEILMDIDRQSKDEIVDRVLNTLCKTQQELDADRAFIDIQSNPAHFGYGCSRHCICEIPGQVPCPAVVPLPYTWRGKYAKGHAELDETKFV</sequence>
<evidence type="ECO:0000259" key="8">
    <source>
        <dbReference type="SMART" id="SM00916"/>
    </source>
</evidence>
<gene>
    <name evidence="9" type="ORF">AFUS01_LOCUS6338</name>
</gene>
<name>A0A8J2NKX7_9HEXA</name>